<evidence type="ECO:0000256" key="1">
    <source>
        <dbReference type="ARBA" id="ARBA00001947"/>
    </source>
</evidence>
<dbReference type="InterPro" id="IPR041569">
    <property type="entry name" value="AAA_lid_3"/>
</dbReference>
<evidence type="ECO:0000256" key="6">
    <source>
        <dbReference type="ARBA" id="ARBA00023049"/>
    </source>
</evidence>
<keyword evidence="5" id="KW-0862">Zinc</keyword>
<dbReference type="FunFam" id="3.40.50.300:FF:002568">
    <property type="entry name" value="Cell division protein (FtsH)"/>
    <property type="match status" value="1"/>
</dbReference>
<comment type="cofactor">
    <cofactor evidence="1">
        <name>Zn(2+)</name>
        <dbReference type="ChEBI" id="CHEBI:29105"/>
    </cofactor>
</comment>
<comment type="similarity">
    <text evidence="7">Belongs to the AAA ATPase family.</text>
</comment>
<dbReference type="InterPro" id="IPR003593">
    <property type="entry name" value="AAA+_ATPase"/>
</dbReference>
<dbReference type="Pfam" id="PF17862">
    <property type="entry name" value="AAA_lid_3"/>
    <property type="match status" value="1"/>
</dbReference>
<organism evidence="9 10">
    <name type="scientific">Tribonema minus</name>
    <dbReference type="NCBI Taxonomy" id="303371"/>
    <lineage>
        <taxon>Eukaryota</taxon>
        <taxon>Sar</taxon>
        <taxon>Stramenopiles</taxon>
        <taxon>Ochrophyta</taxon>
        <taxon>PX clade</taxon>
        <taxon>Xanthophyceae</taxon>
        <taxon>Tribonematales</taxon>
        <taxon>Tribonemataceae</taxon>
        <taxon>Tribonema</taxon>
    </lineage>
</organism>
<dbReference type="InterPro" id="IPR003960">
    <property type="entry name" value="ATPase_AAA_CS"/>
</dbReference>
<dbReference type="SMART" id="SM00382">
    <property type="entry name" value="AAA"/>
    <property type="match status" value="1"/>
</dbReference>
<dbReference type="FunFam" id="1.10.8.60:FF:000001">
    <property type="entry name" value="ATP-dependent zinc metalloprotease FtsH"/>
    <property type="match status" value="1"/>
</dbReference>
<comment type="caution">
    <text evidence="9">The sequence shown here is derived from an EMBL/GenBank/DDBJ whole genome shotgun (WGS) entry which is preliminary data.</text>
</comment>
<dbReference type="Proteomes" id="UP000664859">
    <property type="component" value="Unassembled WGS sequence"/>
</dbReference>
<evidence type="ECO:0000313" key="10">
    <source>
        <dbReference type="Proteomes" id="UP000664859"/>
    </source>
</evidence>
<dbReference type="AlphaFoldDB" id="A0A835Z9E9"/>
<dbReference type="PANTHER" id="PTHR23076:SF97">
    <property type="entry name" value="ATP-DEPENDENT ZINC METALLOPROTEASE YME1L1"/>
    <property type="match status" value="1"/>
</dbReference>
<dbReference type="InterPro" id="IPR003959">
    <property type="entry name" value="ATPase_AAA_core"/>
</dbReference>
<dbReference type="SUPFAM" id="SSF52540">
    <property type="entry name" value="P-loop containing nucleoside triphosphate hydrolases"/>
    <property type="match status" value="1"/>
</dbReference>
<dbReference type="PANTHER" id="PTHR23076">
    <property type="entry name" value="METALLOPROTEASE M41 FTSH"/>
    <property type="match status" value="1"/>
</dbReference>
<dbReference type="GO" id="GO:0016887">
    <property type="term" value="F:ATP hydrolysis activity"/>
    <property type="evidence" value="ECO:0007669"/>
    <property type="project" value="InterPro"/>
</dbReference>
<keyword evidence="7" id="KW-0547">Nucleotide-binding</keyword>
<evidence type="ECO:0000256" key="2">
    <source>
        <dbReference type="ARBA" id="ARBA00010044"/>
    </source>
</evidence>
<dbReference type="Gene3D" id="1.10.8.60">
    <property type="match status" value="1"/>
</dbReference>
<dbReference type="GO" id="GO:0008237">
    <property type="term" value="F:metallopeptidase activity"/>
    <property type="evidence" value="ECO:0007669"/>
    <property type="project" value="UniProtKB-KW"/>
</dbReference>
<evidence type="ECO:0000256" key="7">
    <source>
        <dbReference type="RuleBase" id="RU003651"/>
    </source>
</evidence>
<dbReference type="Pfam" id="PF00004">
    <property type="entry name" value="AAA"/>
    <property type="match status" value="1"/>
</dbReference>
<keyword evidence="9" id="KW-0378">Hydrolase</keyword>
<protein>
    <submittedName>
        <fullName evidence="9">P-loop containing nucleoside triphosphate hydrolase protein</fullName>
    </submittedName>
</protein>
<sequence>MFMLNVRAVTVPQEELAEVVDFLRDARRYEAMGARLPRGILLSGPSGTGKTLLARAVAAESRVPFISCSASDFVEMLVGRGASRVRDLFKRGAAAAPCIIFVDELDALAKARGGLNSNDEREQTLNQLLTELDGFDSSVAASAAARGGPKAASRRVVVIAATNRPEVLDPALTRPGRFDRHVHVGLPDERGRVSILTVHMRKVRAGPDVDLRTVARETAGFSGAELANIVNEAALLAVRGGGESVQAEHMRSALSRAKAYRSLYSVEYRTMLQID</sequence>
<keyword evidence="10" id="KW-1185">Reference proteome</keyword>
<feature type="domain" description="AAA+ ATPase" evidence="8">
    <location>
        <begin position="36"/>
        <end position="188"/>
    </location>
</feature>
<dbReference type="PROSITE" id="PS00674">
    <property type="entry name" value="AAA"/>
    <property type="match status" value="1"/>
</dbReference>
<name>A0A835Z9E9_9STRA</name>
<keyword evidence="6" id="KW-0645">Protease</keyword>
<evidence type="ECO:0000256" key="3">
    <source>
        <dbReference type="ARBA" id="ARBA00010550"/>
    </source>
</evidence>
<dbReference type="OrthoDB" id="1413014at2759"/>
<dbReference type="GO" id="GO:0004176">
    <property type="term" value="F:ATP-dependent peptidase activity"/>
    <property type="evidence" value="ECO:0007669"/>
    <property type="project" value="TreeGrafter"/>
</dbReference>
<keyword evidence="7" id="KW-0067">ATP-binding</keyword>
<keyword evidence="6" id="KW-0482">Metalloprotease</keyword>
<dbReference type="GO" id="GO:0006508">
    <property type="term" value="P:proteolysis"/>
    <property type="evidence" value="ECO:0007669"/>
    <property type="project" value="TreeGrafter"/>
</dbReference>
<evidence type="ECO:0000259" key="8">
    <source>
        <dbReference type="SMART" id="SM00382"/>
    </source>
</evidence>
<dbReference type="Gene3D" id="3.40.50.300">
    <property type="entry name" value="P-loop containing nucleotide triphosphate hydrolases"/>
    <property type="match status" value="1"/>
</dbReference>
<dbReference type="GO" id="GO:0005524">
    <property type="term" value="F:ATP binding"/>
    <property type="evidence" value="ECO:0007669"/>
    <property type="project" value="UniProtKB-KW"/>
</dbReference>
<accession>A0A835Z9E9</accession>
<dbReference type="EMBL" id="JAFCMP010000057">
    <property type="protein sequence ID" value="KAG5189031.1"/>
    <property type="molecule type" value="Genomic_DNA"/>
</dbReference>
<evidence type="ECO:0000313" key="9">
    <source>
        <dbReference type="EMBL" id="KAG5189031.1"/>
    </source>
</evidence>
<comment type="similarity">
    <text evidence="3">In the N-terminal section; belongs to the AAA ATPase family.</text>
</comment>
<gene>
    <name evidence="9" type="ORF">JKP88DRAFT_269416</name>
</gene>
<evidence type="ECO:0000256" key="5">
    <source>
        <dbReference type="ARBA" id="ARBA00022833"/>
    </source>
</evidence>
<dbReference type="InterPro" id="IPR027417">
    <property type="entry name" value="P-loop_NTPase"/>
</dbReference>
<comment type="similarity">
    <text evidence="2">In the C-terminal section; belongs to the peptidase M41 family.</text>
</comment>
<proteinExistence type="inferred from homology"/>
<evidence type="ECO:0000256" key="4">
    <source>
        <dbReference type="ARBA" id="ARBA00022723"/>
    </source>
</evidence>
<reference evidence="9" key="1">
    <citation type="submission" date="2021-02" db="EMBL/GenBank/DDBJ databases">
        <title>First Annotated Genome of the Yellow-green Alga Tribonema minus.</title>
        <authorList>
            <person name="Mahan K.M."/>
        </authorList>
    </citation>
    <scope>NUCLEOTIDE SEQUENCE</scope>
    <source>
        <strain evidence="9">UTEX B ZZ1240</strain>
    </source>
</reference>
<dbReference type="GO" id="GO:0046872">
    <property type="term" value="F:metal ion binding"/>
    <property type="evidence" value="ECO:0007669"/>
    <property type="project" value="UniProtKB-KW"/>
</dbReference>
<keyword evidence="4" id="KW-0479">Metal-binding</keyword>